<dbReference type="STRING" id="1109412.BN1221_00909"/>
<dbReference type="InterPro" id="IPR036291">
    <property type="entry name" value="NAD(P)-bd_dom_sf"/>
</dbReference>
<dbReference type="Pfam" id="PF01408">
    <property type="entry name" value="GFO_IDH_MocA"/>
    <property type="match status" value="1"/>
</dbReference>
<dbReference type="InterPro" id="IPR000683">
    <property type="entry name" value="Gfo/Idh/MocA-like_OxRdtase_N"/>
</dbReference>
<feature type="domain" description="GFO/IDH/MocA-like oxidoreductase" evidence="2">
    <location>
        <begin position="138"/>
        <end position="247"/>
    </location>
</feature>
<dbReference type="Pfam" id="PF22725">
    <property type="entry name" value="GFO_IDH_MocA_C3"/>
    <property type="match status" value="1"/>
</dbReference>
<organism evidence="3 4">
    <name type="scientific">Brenneria goodwinii</name>
    <dbReference type="NCBI Taxonomy" id="1109412"/>
    <lineage>
        <taxon>Bacteria</taxon>
        <taxon>Pseudomonadati</taxon>
        <taxon>Pseudomonadota</taxon>
        <taxon>Gammaproteobacteria</taxon>
        <taxon>Enterobacterales</taxon>
        <taxon>Pectobacteriaceae</taxon>
        <taxon>Brenneria</taxon>
    </lineage>
</organism>
<dbReference type="OrthoDB" id="9774191at2"/>
<dbReference type="Proteomes" id="UP000044377">
    <property type="component" value="Unassembled WGS sequence"/>
</dbReference>
<proteinExistence type="predicted"/>
<dbReference type="Gene3D" id="3.30.360.10">
    <property type="entry name" value="Dihydrodipicolinate Reductase, domain 2"/>
    <property type="match status" value="1"/>
</dbReference>
<evidence type="ECO:0000259" key="2">
    <source>
        <dbReference type="Pfam" id="PF22725"/>
    </source>
</evidence>
<dbReference type="Gene3D" id="3.40.50.720">
    <property type="entry name" value="NAD(P)-binding Rossmann-like Domain"/>
    <property type="match status" value="1"/>
</dbReference>
<dbReference type="PANTHER" id="PTHR43054:SF1">
    <property type="entry name" value="SCYLLO-INOSITOL 2-DEHYDROGENASE (NADP(+)) IOLU"/>
    <property type="match status" value="1"/>
</dbReference>
<dbReference type="PANTHER" id="PTHR43054">
    <property type="match status" value="1"/>
</dbReference>
<dbReference type="EMBL" id="CGIG01000001">
    <property type="protein sequence ID" value="CPR14495.1"/>
    <property type="molecule type" value="Genomic_DNA"/>
</dbReference>
<evidence type="ECO:0000313" key="4">
    <source>
        <dbReference type="Proteomes" id="UP000044377"/>
    </source>
</evidence>
<feature type="domain" description="Gfo/Idh/MocA-like oxidoreductase N-terminal" evidence="1">
    <location>
        <begin position="2"/>
        <end position="120"/>
    </location>
</feature>
<accession>A0A0G4JRE4</accession>
<dbReference type="GO" id="GO:0000166">
    <property type="term" value="F:nucleotide binding"/>
    <property type="evidence" value="ECO:0007669"/>
    <property type="project" value="InterPro"/>
</dbReference>
<dbReference type="AlphaFoldDB" id="A0A0G4JRE4"/>
<evidence type="ECO:0000259" key="1">
    <source>
        <dbReference type="Pfam" id="PF01408"/>
    </source>
</evidence>
<keyword evidence="4" id="KW-1185">Reference proteome</keyword>
<dbReference type="SUPFAM" id="SSF55347">
    <property type="entry name" value="Glyceraldehyde-3-phosphate dehydrogenase-like, C-terminal domain"/>
    <property type="match status" value="1"/>
</dbReference>
<sequence>MIRFATVGTSWITRQFVDAAHETGKMKLTAIYSRTPEKARQYQLDYMVDTQFDSLEEMAQSELIEAVYIASPNSLHCEQTLLFLSHGKHVICEKPLASTQYEAEQMIACAKAHQVVLFEAFKTASLPNFNVVRQALPKIGKLRKVLLNYCQYSSRYPRYLAGENPNTFNPAFSNGSVMDIGYYCIAFAVAIWGAPAKLQACATLLDSGVDAHGGILMQYADFDITILHSKVSDSAIASEIQGEEGSLIVEKLSECQKVTFVPRNGKSVDLSRPQHINSMLYEAETFADLVANKTLQHAELTRSHTVAGLLTEIRRQTGVTFPADARTPGHSG</sequence>
<protein>
    <submittedName>
        <fullName evidence="3">Possible oxidoreductase</fullName>
    </submittedName>
</protein>
<dbReference type="InterPro" id="IPR055170">
    <property type="entry name" value="GFO_IDH_MocA-like_dom"/>
</dbReference>
<evidence type="ECO:0000313" key="3">
    <source>
        <dbReference type="EMBL" id="CPR14495.1"/>
    </source>
</evidence>
<name>A0A0G4JRE4_9GAMM</name>
<dbReference type="SUPFAM" id="SSF51735">
    <property type="entry name" value="NAD(P)-binding Rossmann-fold domains"/>
    <property type="match status" value="1"/>
</dbReference>
<dbReference type="RefSeq" id="WP_048636310.1">
    <property type="nucleotide sequence ID" value="NZ_CGIG01000001.1"/>
</dbReference>
<reference evidence="4" key="1">
    <citation type="submission" date="2015-01" db="EMBL/GenBank/DDBJ databases">
        <authorList>
            <person name="Paterson Steve"/>
        </authorList>
    </citation>
    <scope>NUCLEOTIDE SEQUENCE [LARGE SCALE GENOMIC DNA]</scope>
    <source>
        <strain evidence="4">OBR1</strain>
    </source>
</reference>
<gene>
    <name evidence="3" type="ORF">BN1221_00909</name>
</gene>